<dbReference type="Proteomes" id="UP000770661">
    <property type="component" value="Unassembled WGS sequence"/>
</dbReference>
<evidence type="ECO:0000313" key="2">
    <source>
        <dbReference type="Proteomes" id="UP000770661"/>
    </source>
</evidence>
<comment type="caution">
    <text evidence="1">The sequence shown here is derived from an EMBL/GenBank/DDBJ whole genome shotgun (WGS) entry which is preliminary data.</text>
</comment>
<proteinExistence type="predicted"/>
<name>A0A8J4XMT0_CHIOP</name>
<sequence>MSDHENQSISSWTGFNIKSAETLQWSRTLKSYLPTINAPATEMSTVNEVLEQTHAIMQSLQLNKIVCVFDQALYAKAAEVLWKQEKFKNIIIRMGVFHTICNLLSTIGKRFQDAGLRDLCVESGVIAEGSMSGVMDGRRYNRAVRLHKLVYEALMRLAWKGFLPWLEEKPFKGHTPSGWNTEEHHSFHSNVSQGTFQELMESESCTHILKLFQVYLETLRDEHNLSAFWMSYLDMVEIMLDLVRASREGNWMLHLGAIRQMIPWCFAYDKVNYARFLTYYYAMMSRLPIEHPEVHEHFMQGGFSVQIGSKNPFGRIPVDQTIEETINKDTRGHKRLQPERWSCRQVLPDIGVSQQILEAAQGHGSRPKVY</sequence>
<keyword evidence="2" id="KW-1185">Reference proteome</keyword>
<dbReference type="PANTHER" id="PTHR46704">
    <property type="entry name" value="CXC DOMAIN-CONTAINING PROTEIN-RELATED"/>
    <property type="match status" value="1"/>
</dbReference>
<dbReference type="EMBL" id="JACEEZ010024176">
    <property type="protein sequence ID" value="KAG0710453.1"/>
    <property type="molecule type" value="Genomic_DNA"/>
</dbReference>
<protein>
    <submittedName>
        <fullName evidence="1">Uncharacterized protein</fullName>
    </submittedName>
</protein>
<evidence type="ECO:0000313" key="1">
    <source>
        <dbReference type="EMBL" id="KAG0710453.1"/>
    </source>
</evidence>
<accession>A0A8J4XMT0</accession>
<gene>
    <name evidence="1" type="ORF">GWK47_022751</name>
</gene>
<reference evidence="1" key="1">
    <citation type="submission" date="2020-07" db="EMBL/GenBank/DDBJ databases">
        <title>The High-quality genome of the commercially important snow crab, Chionoecetes opilio.</title>
        <authorList>
            <person name="Jeong J.-H."/>
            <person name="Ryu S."/>
        </authorList>
    </citation>
    <scope>NUCLEOTIDE SEQUENCE</scope>
    <source>
        <strain evidence="1">MADBK_172401_WGS</strain>
        <tissue evidence="1">Digestive gland</tissue>
    </source>
</reference>
<dbReference type="AlphaFoldDB" id="A0A8J4XMT0"/>
<dbReference type="PANTHER" id="PTHR46704:SF9">
    <property type="entry name" value="BHLH DOMAIN-CONTAINING PROTEIN"/>
    <property type="match status" value="1"/>
</dbReference>
<organism evidence="1 2">
    <name type="scientific">Chionoecetes opilio</name>
    <name type="common">Atlantic snow crab</name>
    <name type="synonym">Cancer opilio</name>
    <dbReference type="NCBI Taxonomy" id="41210"/>
    <lineage>
        <taxon>Eukaryota</taxon>
        <taxon>Metazoa</taxon>
        <taxon>Ecdysozoa</taxon>
        <taxon>Arthropoda</taxon>
        <taxon>Crustacea</taxon>
        <taxon>Multicrustacea</taxon>
        <taxon>Malacostraca</taxon>
        <taxon>Eumalacostraca</taxon>
        <taxon>Eucarida</taxon>
        <taxon>Decapoda</taxon>
        <taxon>Pleocyemata</taxon>
        <taxon>Brachyura</taxon>
        <taxon>Eubrachyura</taxon>
        <taxon>Majoidea</taxon>
        <taxon>Majidae</taxon>
        <taxon>Chionoecetes</taxon>
    </lineage>
</organism>
<dbReference type="OrthoDB" id="8060926at2759"/>